<evidence type="ECO:0000256" key="2">
    <source>
        <dbReference type="SAM" id="MobiDB-lite"/>
    </source>
</evidence>
<protein>
    <recommendedName>
        <fullName evidence="3">BESS domain-containing protein</fullName>
    </recommendedName>
</protein>
<dbReference type="GO" id="GO:0005667">
    <property type="term" value="C:transcription regulator complex"/>
    <property type="evidence" value="ECO:0007669"/>
    <property type="project" value="TreeGrafter"/>
</dbReference>
<dbReference type="OrthoDB" id="5984255at2759"/>
<sequence length="214" mass="23889">MSFQPAFNARLIAEVKKYPCLYNHAKRGSGDTMERMRIWEKIAAAVDSNCSDEVEDQNVSGSGAEEDGKSGSEKGLEPPAKEVCDKRSEKGDAATGSAGMVHLPHALPSSVVKNQIMARYQQLEQAMIKQAINTGKSVMDWMNDEDFLYCRIIGVRLKRMEPRKRKRIRAQIMSLLEESENELEEDDDSMSSPNMDGGESSGYDHSLLDVTNEH</sequence>
<dbReference type="GO" id="GO:0005634">
    <property type="term" value="C:nucleus"/>
    <property type="evidence" value="ECO:0007669"/>
    <property type="project" value="UniProtKB-SubCell"/>
</dbReference>
<keyword evidence="5" id="KW-1185">Reference proteome</keyword>
<evidence type="ECO:0000313" key="4">
    <source>
        <dbReference type="EMBL" id="KIH62508.1"/>
    </source>
</evidence>
<dbReference type="EMBL" id="KN729265">
    <property type="protein sequence ID" value="KIH62508.1"/>
    <property type="molecule type" value="Genomic_DNA"/>
</dbReference>
<evidence type="ECO:0000313" key="5">
    <source>
        <dbReference type="Proteomes" id="UP000054047"/>
    </source>
</evidence>
<dbReference type="Proteomes" id="UP000054047">
    <property type="component" value="Unassembled WGS sequence"/>
</dbReference>
<dbReference type="AlphaFoldDB" id="A0A0C2CZM6"/>
<dbReference type="Pfam" id="PF10545">
    <property type="entry name" value="MADF_DNA_bdg"/>
    <property type="match status" value="1"/>
</dbReference>
<proteinExistence type="predicted"/>
<accession>A0A0C2CZM6</accession>
<feature type="compositionally biased region" description="Acidic residues" evidence="2">
    <location>
        <begin position="177"/>
        <end position="189"/>
    </location>
</feature>
<feature type="compositionally biased region" description="Basic and acidic residues" evidence="2">
    <location>
        <begin position="66"/>
        <end position="92"/>
    </location>
</feature>
<dbReference type="PROSITE" id="PS51031">
    <property type="entry name" value="BESS"/>
    <property type="match status" value="1"/>
</dbReference>
<dbReference type="InterPro" id="IPR004210">
    <property type="entry name" value="BESS_motif"/>
</dbReference>
<evidence type="ECO:0000259" key="3">
    <source>
        <dbReference type="PROSITE" id="PS51031"/>
    </source>
</evidence>
<dbReference type="PANTHER" id="PTHR12243:SF60">
    <property type="entry name" value="SI:CH211-15D5.12-RELATED"/>
    <property type="match status" value="1"/>
</dbReference>
<feature type="region of interest" description="Disordered" evidence="2">
    <location>
        <begin position="50"/>
        <end position="100"/>
    </location>
</feature>
<dbReference type="PANTHER" id="PTHR12243">
    <property type="entry name" value="MADF DOMAIN TRANSCRIPTION FACTOR"/>
    <property type="match status" value="1"/>
</dbReference>
<dbReference type="GO" id="GO:0003677">
    <property type="term" value="F:DNA binding"/>
    <property type="evidence" value="ECO:0007669"/>
    <property type="project" value="InterPro"/>
</dbReference>
<evidence type="ECO:0000256" key="1">
    <source>
        <dbReference type="PROSITE-ProRule" id="PRU00371"/>
    </source>
</evidence>
<organism evidence="4 5">
    <name type="scientific">Ancylostoma duodenale</name>
    <dbReference type="NCBI Taxonomy" id="51022"/>
    <lineage>
        <taxon>Eukaryota</taxon>
        <taxon>Metazoa</taxon>
        <taxon>Ecdysozoa</taxon>
        <taxon>Nematoda</taxon>
        <taxon>Chromadorea</taxon>
        <taxon>Rhabditida</taxon>
        <taxon>Rhabditina</taxon>
        <taxon>Rhabditomorpha</taxon>
        <taxon>Strongyloidea</taxon>
        <taxon>Ancylostomatidae</taxon>
        <taxon>Ancylostomatinae</taxon>
        <taxon>Ancylostoma</taxon>
    </lineage>
</organism>
<comment type="subcellular location">
    <subcellularLocation>
        <location evidence="1">Nucleus</location>
    </subcellularLocation>
</comment>
<name>A0A0C2CZM6_9BILA</name>
<keyword evidence="1" id="KW-0539">Nucleus</keyword>
<dbReference type="InterPro" id="IPR006578">
    <property type="entry name" value="MADF-dom"/>
</dbReference>
<reference evidence="4 5" key="1">
    <citation type="submission" date="2013-12" db="EMBL/GenBank/DDBJ databases">
        <title>Draft genome of the parsitic nematode Ancylostoma duodenale.</title>
        <authorList>
            <person name="Mitreva M."/>
        </authorList>
    </citation>
    <scope>NUCLEOTIDE SEQUENCE [LARGE SCALE GENOMIC DNA]</scope>
    <source>
        <strain evidence="4 5">Zhejiang</strain>
    </source>
</reference>
<feature type="region of interest" description="Disordered" evidence="2">
    <location>
        <begin position="177"/>
        <end position="214"/>
    </location>
</feature>
<dbReference type="GO" id="GO:0006357">
    <property type="term" value="P:regulation of transcription by RNA polymerase II"/>
    <property type="evidence" value="ECO:0007669"/>
    <property type="project" value="TreeGrafter"/>
</dbReference>
<feature type="domain" description="BESS" evidence="3">
    <location>
        <begin position="143"/>
        <end position="182"/>
    </location>
</feature>
<gene>
    <name evidence="4" type="ORF">ANCDUO_07208</name>
</gene>
<dbReference type="InterPro" id="IPR039353">
    <property type="entry name" value="TF_Adf1"/>
</dbReference>